<dbReference type="GO" id="GO:0009251">
    <property type="term" value="P:glucan catabolic process"/>
    <property type="evidence" value="ECO:0007669"/>
    <property type="project" value="TreeGrafter"/>
</dbReference>
<dbReference type="PANTHER" id="PTHR10963:SF24">
    <property type="entry name" value="GLYCOSIDASE C21B10.07-RELATED"/>
    <property type="match status" value="1"/>
</dbReference>
<dbReference type="CDD" id="cd02181">
    <property type="entry name" value="GH16_fungal_Lam16A_glucanase"/>
    <property type="match status" value="1"/>
</dbReference>
<evidence type="ECO:0000313" key="4">
    <source>
        <dbReference type="Proteomes" id="UP000053989"/>
    </source>
</evidence>
<accession>A0A0C3DCB4</accession>
<gene>
    <name evidence="3" type="ORF">SCLCIDRAFT_1191333</name>
</gene>
<organism evidence="3 4">
    <name type="scientific">Scleroderma citrinum Foug A</name>
    <dbReference type="NCBI Taxonomy" id="1036808"/>
    <lineage>
        <taxon>Eukaryota</taxon>
        <taxon>Fungi</taxon>
        <taxon>Dikarya</taxon>
        <taxon>Basidiomycota</taxon>
        <taxon>Agaricomycotina</taxon>
        <taxon>Agaricomycetes</taxon>
        <taxon>Agaricomycetidae</taxon>
        <taxon>Boletales</taxon>
        <taxon>Sclerodermatineae</taxon>
        <taxon>Sclerodermataceae</taxon>
        <taxon>Scleroderma</taxon>
    </lineage>
</organism>
<proteinExistence type="predicted"/>
<feature type="signal peptide" evidence="1">
    <location>
        <begin position="1"/>
        <end position="20"/>
    </location>
</feature>
<dbReference type="STRING" id="1036808.A0A0C3DCB4"/>
<dbReference type="SUPFAM" id="SSF49899">
    <property type="entry name" value="Concanavalin A-like lectins/glucanases"/>
    <property type="match status" value="1"/>
</dbReference>
<dbReference type="OrthoDB" id="192832at2759"/>
<keyword evidence="1" id="KW-0732">Signal</keyword>
<dbReference type="EMBL" id="KN822087">
    <property type="protein sequence ID" value="KIM58360.1"/>
    <property type="molecule type" value="Genomic_DNA"/>
</dbReference>
<evidence type="ECO:0000256" key="1">
    <source>
        <dbReference type="SAM" id="SignalP"/>
    </source>
</evidence>
<dbReference type="InterPro" id="IPR050546">
    <property type="entry name" value="Glycosyl_Hydrlase_16"/>
</dbReference>
<dbReference type="Pfam" id="PF26113">
    <property type="entry name" value="GH16_XgeA"/>
    <property type="match status" value="1"/>
</dbReference>
<dbReference type="AlphaFoldDB" id="A0A0C3DCB4"/>
<dbReference type="PANTHER" id="PTHR10963">
    <property type="entry name" value="GLYCOSYL HYDROLASE-RELATED"/>
    <property type="match status" value="1"/>
</dbReference>
<feature type="domain" description="GH16" evidence="2">
    <location>
        <begin position="38"/>
        <end position="302"/>
    </location>
</feature>
<reference evidence="4" key="2">
    <citation type="submission" date="2015-01" db="EMBL/GenBank/DDBJ databases">
        <title>Evolutionary Origins and Diversification of the Mycorrhizal Mutualists.</title>
        <authorList>
            <consortium name="DOE Joint Genome Institute"/>
            <consortium name="Mycorrhizal Genomics Consortium"/>
            <person name="Kohler A."/>
            <person name="Kuo A."/>
            <person name="Nagy L.G."/>
            <person name="Floudas D."/>
            <person name="Copeland A."/>
            <person name="Barry K.W."/>
            <person name="Cichocki N."/>
            <person name="Veneault-Fourrey C."/>
            <person name="LaButti K."/>
            <person name="Lindquist E.A."/>
            <person name="Lipzen A."/>
            <person name="Lundell T."/>
            <person name="Morin E."/>
            <person name="Murat C."/>
            <person name="Riley R."/>
            <person name="Ohm R."/>
            <person name="Sun H."/>
            <person name="Tunlid A."/>
            <person name="Henrissat B."/>
            <person name="Grigoriev I.V."/>
            <person name="Hibbett D.S."/>
            <person name="Martin F."/>
        </authorList>
    </citation>
    <scope>NUCLEOTIDE SEQUENCE [LARGE SCALE GENOMIC DNA]</scope>
    <source>
        <strain evidence="4">Foug A</strain>
    </source>
</reference>
<dbReference type="InParanoid" id="A0A0C3DCB4"/>
<dbReference type="GO" id="GO:0004553">
    <property type="term" value="F:hydrolase activity, hydrolyzing O-glycosyl compounds"/>
    <property type="evidence" value="ECO:0007669"/>
    <property type="project" value="InterPro"/>
</dbReference>
<dbReference type="HOGENOM" id="CLU_016972_1_1_1"/>
<protein>
    <submittedName>
        <fullName evidence="3">Glycoside hydrolase family 16 protein</fullName>
    </submittedName>
</protein>
<dbReference type="InterPro" id="IPR013320">
    <property type="entry name" value="ConA-like_dom_sf"/>
</dbReference>
<dbReference type="Gene3D" id="2.60.120.200">
    <property type="match status" value="1"/>
</dbReference>
<sequence>MAVHFATSLVVTILANTVAAGTYLSTSNLVGQGLLDAFYWQTMSDPSHGRVNYVSESTAQSSGLVSVSGNQVTLRADSTNVLNPSGPGRNSFRLETYDQYTTHVAVFDIAHMPEGCGTWPEVGDNWPSEGEIDIIEGVNSQGSNLFSFHTGGKCSMPSSRSMTGNPSGSLDCDVYDTNDTGCSVSVNDPNNFGPSFNRNGGGWYAIERTPSFVKMYFWERGSSSVPSDVQYPGSSVNPDNWGTPTAYYPNTDCDFSSQLGAQNIIINLTFCGDWAGNSGVWASSGCPSDCVDYVNNNPSAFGGAYFTFKSINIYE</sequence>
<keyword evidence="3" id="KW-0378">Hydrolase</keyword>
<reference evidence="3 4" key="1">
    <citation type="submission" date="2014-04" db="EMBL/GenBank/DDBJ databases">
        <authorList>
            <consortium name="DOE Joint Genome Institute"/>
            <person name="Kuo A."/>
            <person name="Kohler A."/>
            <person name="Nagy L.G."/>
            <person name="Floudas D."/>
            <person name="Copeland A."/>
            <person name="Barry K.W."/>
            <person name="Cichocki N."/>
            <person name="Veneault-Fourrey C."/>
            <person name="LaButti K."/>
            <person name="Lindquist E.A."/>
            <person name="Lipzen A."/>
            <person name="Lundell T."/>
            <person name="Morin E."/>
            <person name="Murat C."/>
            <person name="Sun H."/>
            <person name="Tunlid A."/>
            <person name="Henrissat B."/>
            <person name="Grigoriev I.V."/>
            <person name="Hibbett D.S."/>
            <person name="Martin F."/>
            <person name="Nordberg H.P."/>
            <person name="Cantor M.N."/>
            <person name="Hua S.X."/>
        </authorList>
    </citation>
    <scope>NUCLEOTIDE SEQUENCE [LARGE SCALE GENOMIC DNA]</scope>
    <source>
        <strain evidence="3 4">Foug A</strain>
    </source>
</reference>
<evidence type="ECO:0000259" key="2">
    <source>
        <dbReference type="PROSITE" id="PS51762"/>
    </source>
</evidence>
<keyword evidence="4" id="KW-1185">Reference proteome</keyword>
<feature type="chain" id="PRO_5002163164" evidence="1">
    <location>
        <begin position="21"/>
        <end position="315"/>
    </location>
</feature>
<evidence type="ECO:0000313" key="3">
    <source>
        <dbReference type="EMBL" id="KIM58360.1"/>
    </source>
</evidence>
<dbReference type="Proteomes" id="UP000053989">
    <property type="component" value="Unassembled WGS sequence"/>
</dbReference>
<dbReference type="PROSITE" id="PS51762">
    <property type="entry name" value="GH16_2"/>
    <property type="match status" value="1"/>
</dbReference>
<dbReference type="InterPro" id="IPR000757">
    <property type="entry name" value="Beta-glucanase-like"/>
</dbReference>
<name>A0A0C3DCB4_9AGAM</name>